<evidence type="ECO:0000313" key="2">
    <source>
        <dbReference type="Proteomes" id="UP000509570"/>
    </source>
</evidence>
<dbReference type="KEGG" id="vg:77953649"/>
<sequence length="67" mass="7905">MAIQTKPEYRESNPKIDIYILDTAGNPKYYASTNYWRTCRDCLNYYNATLGNENFRFVRAVIDRSAK</sequence>
<keyword evidence="2" id="KW-1185">Reference proteome</keyword>
<accession>A0A7D2HG42</accession>
<protein>
    <submittedName>
        <fullName evidence="1">Uncharacterized protein</fullName>
    </submittedName>
</protein>
<proteinExistence type="predicted"/>
<dbReference type="EMBL" id="MN937349">
    <property type="protein sequence ID" value="QIQ60810.1"/>
    <property type="molecule type" value="Genomic_DNA"/>
</dbReference>
<dbReference type="Proteomes" id="UP000509570">
    <property type="component" value="Segment"/>
</dbReference>
<organism evidence="1 2">
    <name type="scientific">Stenotrophomonas phage vB_SmaS_BUCT548</name>
    <dbReference type="NCBI Taxonomy" id="2712941"/>
    <lineage>
        <taxon>Viruses</taxon>
        <taxon>Duplodnaviria</taxon>
        <taxon>Heunggongvirae</taxon>
        <taxon>Uroviricota</taxon>
        <taxon>Caudoviricetes</taxon>
        <taxon>Beaumontvirinae</taxon>
        <taxon>Bixiavirus</taxon>
        <taxon>Bixiavirus BUCT548</taxon>
    </lineage>
</organism>
<dbReference type="RefSeq" id="YP_010677275.1">
    <property type="nucleotide sequence ID" value="NC_071019.1"/>
</dbReference>
<reference evidence="1 2" key="1">
    <citation type="submission" date="2020-01" db="EMBL/GenBank/DDBJ databases">
        <authorList>
            <person name="Zhang W."/>
            <person name="Zhang R."/>
            <person name="Hu Y."/>
            <person name="Liu Y."/>
            <person name="Lin W."/>
            <person name="Wang L."/>
            <person name="Li J."/>
            <person name="An X."/>
            <person name="Song L."/>
            <person name="Fan H."/>
            <person name="Shi T."/>
            <person name="Liu H."/>
            <person name="Tong Y."/>
        </authorList>
    </citation>
    <scope>NUCLEOTIDE SEQUENCE [LARGE SCALE GENOMIC DNA]</scope>
</reference>
<evidence type="ECO:0000313" key="1">
    <source>
        <dbReference type="EMBL" id="QIQ60810.1"/>
    </source>
</evidence>
<dbReference type="GeneID" id="77953649"/>
<name>A0A7D2HG42_9CAUD</name>